<reference evidence="1 2" key="1">
    <citation type="submission" date="2020-11" db="EMBL/GenBank/DDBJ databases">
        <title>A novel isolate from a Black sea contaminated sediment with potential to produce alkanes: Plantactinospora alkalitolerans sp. nov.</title>
        <authorList>
            <person name="Carro L."/>
            <person name="Veyisoglu A."/>
            <person name="Guven K."/>
            <person name="Schumann P."/>
            <person name="Klenk H.-P."/>
            <person name="Sahin N."/>
        </authorList>
    </citation>
    <scope>NUCLEOTIDE SEQUENCE [LARGE SCALE GENOMIC DNA]</scope>
    <source>
        <strain evidence="1 2">S1510</strain>
    </source>
</reference>
<dbReference type="EMBL" id="JADPUN010000224">
    <property type="protein sequence ID" value="MBF9132226.1"/>
    <property type="molecule type" value="Genomic_DNA"/>
</dbReference>
<protein>
    <submittedName>
        <fullName evidence="1">Uncharacterized protein</fullName>
    </submittedName>
</protein>
<gene>
    <name evidence="1" type="ORF">I0C86_25220</name>
</gene>
<evidence type="ECO:0000313" key="1">
    <source>
        <dbReference type="EMBL" id="MBF9132226.1"/>
    </source>
</evidence>
<dbReference type="RefSeq" id="WP_196203760.1">
    <property type="nucleotide sequence ID" value="NZ_JADPUN010000224.1"/>
</dbReference>
<comment type="caution">
    <text evidence="1">The sequence shown here is derived from an EMBL/GenBank/DDBJ whole genome shotgun (WGS) entry which is preliminary data.</text>
</comment>
<dbReference type="Proteomes" id="UP000638560">
    <property type="component" value="Unassembled WGS sequence"/>
</dbReference>
<name>A0ABS0H1N4_9ACTN</name>
<accession>A0ABS0H1N4</accession>
<organism evidence="1 2">
    <name type="scientific">Plantactinospora alkalitolerans</name>
    <dbReference type="NCBI Taxonomy" id="2789879"/>
    <lineage>
        <taxon>Bacteria</taxon>
        <taxon>Bacillati</taxon>
        <taxon>Actinomycetota</taxon>
        <taxon>Actinomycetes</taxon>
        <taxon>Micromonosporales</taxon>
        <taxon>Micromonosporaceae</taxon>
        <taxon>Plantactinospora</taxon>
    </lineage>
</organism>
<keyword evidence="2" id="KW-1185">Reference proteome</keyword>
<proteinExistence type="predicted"/>
<evidence type="ECO:0000313" key="2">
    <source>
        <dbReference type="Proteomes" id="UP000638560"/>
    </source>
</evidence>
<sequence>MAGFGRQVFRYRLDFGGGEREVLSLLEADWVVRHGLNPEAVMAIVREGADSHRLAVADVRENGAFLRLLSRVIFENIGRCDGVRRQAAVQGNGHVYLLDTRIGDPSGRVPPDDIIGEVEVRYGRPVAGSYRHNRDTDYSR</sequence>